<dbReference type="InterPro" id="IPR046350">
    <property type="entry name" value="Cystatin_sf"/>
</dbReference>
<name>A0A0F7EII2_BRELA</name>
<gene>
    <name evidence="2" type="ORF">EX87_18000</name>
</gene>
<keyword evidence="2" id="KW-0614">Plasmid</keyword>
<dbReference type="EMBL" id="CP011075">
    <property type="protein sequence ID" value="AKF95509.1"/>
    <property type="molecule type" value="Genomic_DNA"/>
</dbReference>
<sequence>MWKRILIISACALVVLGVSLYQLLSSLLSERHTLEAEARALVAEKTNIAEIDTIEEYRGREAYIVVTGKNKVGTPVVAWFSKEHVTFDLLEKAFPRTKVKQVAEASYPGAQIERIVPGLEGDKKLWEVTLVDKQNRYNYVYYDFLTGQKIRAYTLNIPKS</sequence>
<dbReference type="Pfam" id="PF17881">
    <property type="entry name" value="TseB"/>
    <property type="match status" value="1"/>
</dbReference>
<protein>
    <recommendedName>
        <fullName evidence="1">Cell wall elongation regulator TseB-like domain-containing protein</fullName>
    </recommendedName>
</protein>
<dbReference type="Gene3D" id="3.10.450.40">
    <property type="match status" value="2"/>
</dbReference>
<evidence type="ECO:0000259" key="1">
    <source>
        <dbReference type="Pfam" id="PF17881"/>
    </source>
</evidence>
<reference evidence="2" key="1">
    <citation type="submission" date="2015-03" db="EMBL/GenBank/DDBJ databases">
        <title>MIGS Cultured Bacterial/Archaeal sample from Brevibacillus laterosporus.</title>
        <authorList>
            <person name="Zeng D."/>
            <person name="Zhu L."/>
            <person name="Dong G."/>
            <person name="Ye W."/>
            <person name="Ren D."/>
            <person name="Wu L."/>
            <person name="Xu J."/>
            <person name="Li G."/>
            <person name="Guo L."/>
        </authorList>
    </citation>
    <scope>NUCLEOTIDE SEQUENCE</scope>
    <source>
        <strain evidence="2">B9</strain>
        <plasmid evidence="2">unnamed1</plasmid>
    </source>
</reference>
<feature type="domain" description="Cell wall elongation regulator TseB-like" evidence="1">
    <location>
        <begin position="37"/>
        <end position="80"/>
    </location>
</feature>
<dbReference type="RefSeq" id="WP_031414585.1">
    <property type="nucleotide sequence ID" value="NZ_CP011075.1"/>
</dbReference>
<dbReference type="SUPFAM" id="SSF54403">
    <property type="entry name" value="Cystatin/monellin"/>
    <property type="match status" value="2"/>
</dbReference>
<evidence type="ECO:0000313" key="2">
    <source>
        <dbReference type="EMBL" id="AKF95509.1"/>
    </source>
</evidence>
<dbReference type="AlphaFoldDB" id="A0A0F7EII2"/>
<geneLocation type="plasmid" evidence="2">
    <name>unnamed1</name>
</geneLocation>
<proteinExistence type="predicted"/>
<organism evidence="2">
    <name type="scientific">Brevibacillus laterosporus</name>
    <name type="common">Bacillus laterosporus</name>
    <dbReference type="NCBI Taxonomy" id="1465"/>
    <lineage>
        <taxon>Bacteria</taxon>
        <taxon>Bacillati</taxon>
        <taxon>Bacillota</taxon>
        <taxon>Bacilli</taxon>
        <taxon>Bacillales</taxon>
        <taxon>Paenibacillaceae</taxon>
        <taxon>Brevibacillus</taxon>
    </lineage>
</organism>
<dbReference type="InterPro" id="IPR041401">
    <property type="entry name" value="TseB-like_dom"/>
</dbReference>
<accession>A0A0F7EII2</accession>